<dbReference type="InterPro" id="IPR009045">
    <property type="entry name" value="Zn_M74/Hedgehog-like"/>
</dbReference>
<dbReference type="Pfam" id="PF01427">
    <property type="entry name" value="Peptidase_M15"/>
    <property type="match status" value="1"/>
</dbReference>
<feature type="active site" description="Proton donor/acceptor" evidence="9">
    <location>
        <position position="237"/>
    </location>
</feature>
<dbReference type="PANTHER" id="PTHR43126:SF1">
    <property type="entry name" value="D-ALANYL-D-ALANINE DIPEPTIDASE"/>
    <property type="match status" value="1"/>
</dbReference>
<dbReference type="Gene3D" id="3.30.1380.10">
    <property type="match status" value="1"/>
</dbReference>
<keyword evidence="5 9" id="KW-0862">Zinc</keyword>
<organism evidence="13 14">
    <name type="scientific">Pseudoxanthomonas daejeonensis</name>
    <dbReference type="NCBI Taxonomy" id="266062"/>
    <lineage>
        <taxon>Bacteria</taxon>
        <taxon>Pseudomonadati</taxon>
        <taxon>Pseudomonadota</taxon>
        <taxon>Gammaproteobacteria</taxon>
        <taxon>Lysobacterales</taxon>
        <taxon>Lysobacteraceae</taxon>
        <taxon>Pseudoxanthomonas</taxon>
    </lineage>
</organism>
<protein>
    <recommendedName>
        <fullName evidence="9 10">D-alanyl-D-alanine dipeptidase</fullName>
        <shortName evidence="9 10">D-Ala-D-Ala dipeptidase</shortName>
        <ecNumber evidence="9 10">3.4.13.22</ecNumber>
    </recommendedName>
</protein>
<accession>A0ABQ6ZB87</accession>
<evidence type="ECO:0000256" key="1">
    <source>
        <dbReference type="ARBA" id="ARBA00001362"/>
    </source>
</evidence>
<comment type="caution">
    <text evidence="13">The sequence shown here is derived from an EMBL/GenBank/DDBJ whole genome shotgun (WGS) entry which is preliminary data.</text>
</comment>
<keyword evidence="12" id="KW-0732">Signal</keyword>
<feature type="region of interest" description="Disordered" evidence="11">
    <location>
        <begin position="1"/>
        <end position="23"/>
    </location>
</feature>
<keyword evidence="8 10" id="KW-0961">Cell wall biogenesis/degradation</keyword>
<comment type="function">
    <text evidence="9 10">Catalyzes hydrolysis of the D-alanyl-D-alanine dipeptide.</text>
</comment>
<evidence type="ECO:0000256" key="9">
    <source>
        <dbReference type="HAMAP-Rule" id="MF_01924"/>
    </source>
</evidence>
<feature type="binding site" evidence="9">
    <location>
        <position position="240"/>
    </location>
    <ligand>
        <name>Zn(2+)</name>
        <dbReference type="ChEBI" id="CHEBI:29105"/>
        <note>catalytic</note>
    </ligand>
</feature>
<gene>
    <name evidence="9" type="primary">ddpX</name>
    <name evidence="13" type="ORF">CSC65_03150</name>
</gene>
<evidence type="ECO:0000256" key="7">
    <source>
        <dbReference type="ARBA" id="ARBA00023049"/>
    </source>
</evidence>
<dbReference type="EMBL" id="PDWN01000002">
    <property type="protein sequence ID" value="KAF1697043.1"/>
    <property type="molecule type" value="Genomic_DNA"/>
</dbReference>
<dbReference type="PIRSF" id="PIRSF026671">
    <property type="entry name" value="AA_dipeptidase"/>
    <property type="match status" value="1"/>
</dbReference>
<feature type="chain" id="PRO_5047401951" description="D-alanyl-D-alanine dipeptidase" evidence="12">
    <location>
        <begin position="45"/>
        <end position="258"/>
    </location>
</feature>
<evidence type="ECO:0000256" key="8">
    <source>
        <dbReference type="ARBA" id="ARBA00023316"/>
    </source>
</evidence>
<feature type="binding site" evidence="9">
    <location>
        <position position="170"/>
    </location>
    <ligand>
        <name>Zn(2+)</name>
        <dbReference type="ChEBI" id="CHEBI:29105"/>
        <note>catalytic</note>
    </ligand>
</feature>
<reference evidence="13 14" key="1">
    <citation type="submission" date="2017-10" db="EMBL/GenBank/DDBJ databases">
        <title>Whole genome sequencing of members of genus Pseudoxanthomonas.</title>
        <authorList>
            <person name="Kumar S."/>
            <person name="Bansal K."/>
            <person name="Kaur A."/>
            <person name="Patil P."/>
            <person name="Sharma S."/>
            <person name="Patil P.B."/>
        </authorList>
    </citation>
    <scope>NUCLEOTIDE SEQUENCE [LARGE SCALE GENOMIC DNA]</scope>
    <source>
        <strain evidence="13 14">DSM 17801</strain>
    </source>
</reference>
<keyword evidence="14" id="KW-1185">Reference proteome</keyword>
<comment type="catalytic activity">
    <reaction evidence="1 9 10">
        <text>D-alanyl-D-alanine + H2O = 2 D-alanine</text>
        <dbReference type="Rhea" id="RHEA:20661"/>
        <dbReference type="ChEBI" id="CHEBI:15377"/>
        <dbReference type="ChEBI" id="CHEBI:57416"/>
        <dbReference type="ChEBI" id="CHEBI:57822"/>
        <dbReference type="EC" id="3.4.13.22"/>
    </reaction>
</comment>
<dbReference type="Proteomes" id="UP000788419">
    <property type="component" value="Unassembled WGS sequence"/>
</dbReference>
<keyword evidence="7 9" id="KW-0482">Metalloprotease</keyword>
<dbReference type="InterPro" id="IPR000755">
    <property type="entry name" value="A_A_dipeptidase"/>
</dbReference>
<keyword evidence="4 9" id="KW-0378">Hydrolase</keyword>
<comment type="cofactor">
    <cofactor evidence="9">
        <name>Zn(2+)</name>
        <dbReference type="ChEBI" id="CHEBI:29105"/>
    </cofactor>
    <text evidence="9">Binds 1 zinc ion per subunit.</text>
</comment>
<keyword evidence="3 9" id="KW-0479">Metal-binding</keyword>
<sequence length="258" mass="27887">MPISPSPASVTVPELRRPAPDPRRRGLRAGCLLALAFTSIPALAAVPVLSPAADAAQAGMVEIREAAPGISVEMRYAGTDNFTGAVVPGYEAGHCYLLQPVAEALARVQATLHAEGLGLRIYDCYRPAHSVTSFMRWIDAPDDPALKARWYPNVDKSALTQGYIGKTSGHSRGATVDLTLERCDAAGCTPLDMGTPYDFFDPAAHTDAAGTTSAQRADRHRLRDAMTAEGFRNHPMEWWHYTLQPEPDPGTAYDFPVR</sequence>
<evidence type="ECO:0000313" key="14">
    <source>
        <dbReference type="Proteomes" id="UP000788419"/>
    </source>
</evidence>
<evidence type="ECO:0000313" key="13">
    <source>
        <dbReference type="EMBL" id="KAF1697043.1"/>
    </source>
</evidence>
<evidence type="ECO:0000256" key="5">
    <source>
        <dbReference type="ARBA" id="ARBA00022833"/>
    </source>
</evidence>
<evidence type="ECO:0000256" key="6">
    <source>
        <dbReference type="ARBA" id="ARBA00022997"/>
    </source>
</evidence>
<evidence type="ECO:0000256" key="10">
    <source>
        <dbReference type="PIRNR" id="PIRNR026671"/>
    </source>
</evidence>
<feature type="site" description="Transition state stabilizer" evidence="9">
    <location>
        <position position="126"/>
    </location>
</feature>
<dbReference type="SUPFAM" id="SSF55166">
    <property type="entry name" value="Hedgehog/DD-peptidase"/>
    <property type="match status" value="1"/>
</dbReference>
<comment type="similarity">
    <text evidence="9 10">Belongs to the peptidase M15D family.</text>
</comment>
<dbReference type="CDD" id="cd14817">
    <property type="entry name" value="D-Ala-D-Ala_dipeptidase_VanX"/>
    <property type="match status" value="1"/>
</dbReference>
<feature type="compositionally biased region" description="Basic and acidic residues" evidence="11">
    <location>
        <begin position="14"/>
        <end position="23"/>
    </location>
</feature>
<dbReference type="HAMAP" id="MF_01924">
    <property type="entry name" value="A_A_dipeptidase"/>
    <property type="match status" value="1"/>
</dbReference>
<evidence type="ECO:0000256" key="4">
    <source>
        <dbReference type="ARBA" id="ARBA00022801"/>
    </source>
</evidence>
<evidence type="ECO:0000256" key="11">
    <source>
        <dbReference type="SAM" id="MobiDB-lite"/>
    </source>
</evidence>
<evidence type="ECO:0000256" key="3">
    <source>
        <dbReference type="ARBA" id="ARBA00022723"/>
    </source>
</evidence>
<evidence type="ECO:0000256" key="12">
    <source>
        <dbReference type="SAM" id="SignalP"/>
    </source>
</evidence>
<feature type="binding site" evidence="9">
    <location>
        <position position="177"/>
    </location>
    <ligand>
        <name>Zn(2+)</name>
        <dbReference type="ChEBI" id="CHEBI:29105"/>
        <note>catalytic</note>
    </ligand>
</feature>
<name>A0ABQ6ZB87_9GAMM</name>
<keyword evidence="2 9" id="KW-0645">Protease</keyword>
<dbReference type="EC" id="3.4.13.22" evidence="9 10"/>
<feature type="signal peptide" evidence="12">
    <location>
        <begin position="1"/>
        <end position="44"/>
    </location>
</feature>
<keyword evidence="6 9" id="KW-0224">Dipeptidase</keyword>
<evidence type="ECO:0000256" key="2">
    <source>
        <dbReference type="ARBA" id="ARBA00022670"/>
    </source>
</evidence>
<dbReference type="PANTHER" id="PTHR43126">
    <property type="entry name" value="D-ALANYL-D-ALANINE DIPEPTIDASE"/>
    <property type="match status" value="1"/>
</dbReference>
<proteinExistence type="inferred from homology"/>